<dbReference type="SUPFAM" id="SSF52402">
    <property type="entry name" value="Adenine nucleotide alpha hydrolases-like"/>
    <property type="match status" value="1"/>
</dbReference>
<feature type="domain" description="UspA" evidence="2">
    <location>
        <begin position="11"/>
        <end position="158"/>
    </location>
</feature>
<dbReference type="PRINTS" id="PR01438">
    <property type="entry name" value="UNVRSLSTRESS"/>
</dbReference>
<dbReference type="InterPro" id="IPR006015">
    <property type="entry name" value="Universal_stress_UspA"/>
</dbReference>
<comment type="caution">
    <text evidence="3">The sequence shown here is derived from an EMBL/GenBank/DDBJ whole genome shotgun (WGS) entry which is preliminary data.</text>
</comment>
<proteinExistence type="inferred from homology"/>
<dbReference type="Proteomes" id="UP000308891">
    <property type="component" value="Unassembled WGS sequence"/>
</dbReference>
<dbReference type="OrthoDB" id="8547832at2"/>
<sequence>MAGNPTERTAMYQNIVIALDGSHNATLALNEAIELAKVTGARMIPVHVASLRDISVEGVGMLGSHDLHTLAQTRGRDILAEAESEIRKAGLDKVETVIVESWDGGKEMARMLIDVARERGADLIVLGTHGRAGLMNLLMGSFAETLLKVATLPLLIVRNTHDDDEVKVFEKRPIL</sequence>
<dbReference type="PANTHER" id="PTHR46268">
    <property type="entry name" value="STRESS RESPONSE PROTEIN NHAX"/>
    <property type="match status" value="1"/>
</dbReference>
<reference evidence="3 4" key="1">
    <citation type="submission" date="2019-04" db="EMBL/GenBank/DDBJ databases">
        <title>Crenobacter sp. nov.</title>
        <authorList>
            <person name="Shi S."/>
        </authorList>
    </citation>
    <scope>NUCLEOTIDE SEQUENCE [LARGE SCALE GENOMIC DNA]</scope>
    <source>
        <strain evidence="3 4">GY 70310</strain>
    </source>
</reference>
<dbReference type="EMBL" id="STGJ01000002">
    <property type="protein sequence ID" value="TIC86150.1"/>
    <property type="molecule type" value="Genomic_DNA"/>
</dbReference>
<evidence type="ECO:0000313" key="3">
    <source>
        <dbReference type="EMBL" id="TIC86150.1"/>
    </source>
</evidence>
<keyword evidence="4" id="KW-1185">Reference proteome</keyword>
<evidence type="ECO:0000313" key="4">
    <source>
        <dbReference type="Proteomes" id="UP000308891"/>
    </source>
</evidence>
<gene>
    <name evidence="3" type="ORF">E5K04_03335</name>
</gene>
<organism evidence="3 4">
    <name type="scientific">Crenobacter intestini</name>
    <dbReference type="NCBI Taxonomy" id="2563443"/>
    <lineage>
        <taxon>Bacteria</taxon>
        <taxon>Pseudomonadati</taxon>
        <taxon>Pseudomonadota</taxon>
        <taxon>Betaproteobacteria</taxon>
        <taxon>Neisseriales</taxon>
        <taxon>Neisseriaceae</taxon>
        <taxon>Crenobacter</taxon>
    </lineage>
</organism>
<dbReference type="Pfam" id="PF00582">
    <property type="entry name" value="Usp"/>
    <property type="match status" value="1"/>
</dbReference>
<evidence type="ECO:0000256" key="1">
    <source>
        <dbReference type="ARBA" id="ARBA00008791"/>
    </source>
</evidence>
<comment type="similarity">
    <text evidence="1">Belongs to the universal stress protein A family.</text>
</comment>
<dbReference type="PANTHER" id="PTHR46268:SF15">
    <property type="entry name" value="UNIVERSAL STRESS PROTEIN HP_0031"/>
    <property type="match status" value="1"/>
</dbReference>
<dbReference type="InterPro" id="IPR014729">
    <property type="entry name" value="Rossmann-like_a/b/a_fold"/>
</dbReference>
<protein>
    <submittedName>
        <fullName evidence="3">Universal stress protein</fullName>
    </submittedName>
</protein>
<dbReference type="CDD" id="cd00293">
    <property type="entry name" value="USP-like"/>
    <property type="match status" value="1"/>
</dbReference>
<accession>A0A4T0V3B3</accession>
<name>A0A4T0V3B3_9NEIS</name>
<evidence type="ECO:0000259" key="2">
    <source>
        <dbReference type="Pfam" id="PF00582"/>
    </source>
</evidence>
<dbReference type="AlphaFoldDB" id="A0A4T0V3B3"/>
<dbReference type="InterPro" id="IPR006016">
    <property type="entry name" value="UspA"/>
</dbReference>
<dbReference type="Gene3D" id="3.40.50.620">
    <property type="entry name" value="HUPs"/>
    <property type="match status" value="1"/>
</dbReference>